<dbReference type="EMBL" id="JACEFO010000036">
    <property type="protein sequence ID" value="KAF8783863.1"/>
    <property type="molecule type" value="Genomic_DNA"/>
</dbReference>
<feature type="compositionally biased region" description="Basic and acidic residues" evidence="2">
    <location>
        <begin position="196"/>
        <end position="207"/>
    </location>
</feature>
<reference evidence="3" key="1">
    <citation type="submission" date="2020-07" db="EMBL/GenBank/DDBJ databases">
        <title>Genome sequence and genetic diversity analysis of an under-domesticated orphan crop, white fonio (Digitaria exilis).</title>
        <authorList>
            <person name="Bennetzen J.L."/>
            <person name="Chen S."/>
            <person name="Ma X."/>
            <person name="Wang X."/>
            <person name="Yssel A.E.J."/>
            <person name="Chaluvadi S.R."/>
            <person name="Johnson M."/>
            <person name="Gangashetty P."/>
            <person name="Hamidou F."/>
            <person name="Sanogo M.D."/>
            <person name="Zwaenepoel A."/>
            <person name="Wallace J."/>
            <person name="Van De Peer Y."/>
            <person name="Van Deynze A."/>
        </authorList>
    </citation>
    <scope>NUCLEOTIDE SEQUENCE</scope>
    <source>
        <tissue evidence="3">Leaves</tissue>
    </source>
</reference>
<feature type="compositionally biased region" description="Basic and acidic residues" evidence="2">
    <location>
        <begin position="293"/>
        <end position="302"/>
    </location>
</feature>
<evidence type="ECO:0000313" key="3">
    <source>
        <dbReference type="EMBL" id="KAF8783863.1"/>
    </source>
</evidence>
<dbReference type="PANTHER" id="PTHR33476:SF24">
    <property type="entry name" value="PROTEIN POLAR LOCALIZATION DURING ASYMMETRIC DIVISION AND REDISTRIBUTION"/>
    <property type="match status" value="1"/>
</dbReference>
<evidence type="ECO:0000256" key="1">
    <source>
        <dbReference type="SAM" id="Coils"/>
    </source>
</evidence>
<evidence type="ECO:0000313" key="4">
    <source>
        <dbReference type="Proteomes" id="UP000636709"/>
    </source>
</evidence>
<accession>A0A835FZ99</accession>
<feature type="region of interest" description="Disordered" evidence="2">
    <location>
        <begin position="248"/>
        <end position="302"/>
    </location>
</feature>
<keyword evidence="1" id="KW-0175">Coiled coil</keyword>
<organism evidence="3 4">
    <name type="scientific">Digitaria exilis</name>
    <dbReference type="NCBI Taxonomy" id="1010633"/>
    <lineage>
        <taxon>Eukaryota</taxon>
        <taxon>Viridiplantae</taxon>
        <taxon>Streptophyta</taxon>
        <taxon>Embryophyta</taxon>
        <taxon>Tracheophyta</taxon>
        <taxon>Spermatophyta</taxon>
        <taxon>Magnoliopsida</taxon>
        <taxon>Liliopsida</taxon>
        <taxon>Poales</taxon>
        <taxon>Poaceae</taxon>
        <taxon>PACMAD clade</taxon>
        <taxon>Panicoideae</taxon>
        <taxon>Panicodae</taxon>
        <taxon>Paniceae</taxon>
        <taxon>Anthephorinae</taxon>
        <taxon>Digitaria</taxon>
    </lineage>
</organism>
<feature type="compositionally biased region" description="Low complexity" evidence="2">
    <location>
        <begin position="83"/>
        <end position="104"/>
    </location>
</feature>
<gene>
    <name evidence="3" type="ORF">HU200_000306</name>
</gene>
<feature type="compositionally biased region" description="Polar residues" evidence="2">
    <location>
        <begin position="186"/>
        <end position="195"/>
    </location>
</feature>
<comment type="caution">
    <text evidence="3">The sequence shown here is derived from an EMBL/GenBank/DDBJ whole genome shotgun (WGS) entry which is preliminary data.</text>
</comment>
<dbReference type="Proteomes" id="UP000636709">
    <property type="component" value="Unassembled WGS sequence"/>
</dbReference>
<feature type="coiled-coil region" evidence="1">
    <location>
        <begin position="315"/>
        <end position="349"/>
    </location>
</feature>
<feature type="region of interest" description="Disordered" evidence="2">
    <location>
        <begin position="71"/>
        <end position="106"/>
    </location>
</feature>
<sequence length="363" mass="39148">MAGAGDDDGDIIVGEAEGTTRCRRTIHDFLGEGEDDGEAASSPPPSSPETPPWLRLPRFTCATIRFGRLGRKRGGGRKEATEAEAASSVGSSSGSSKQVEGASSTRSAAAQTGMGLSMLLLLARTCVELNRMAEVRAQMEALLKEIRDEASRVKQGAAAGHVVVAPEACNNNLQASTTTTTASSSCVSDMSTNCPEETRRGEGDKRASENIEVCDGMDALELEAELGTPEPDEQRQQAEAEWWKCDTNDEQETPECSMQSSDDEFIELEGGRFVGGGGESHPDNSGDDGGWSSREREEGGVSAIELERRLHELRHRRDRERIVALEAALRRAERRLTEKEMEARLWQDTATLALGQPAPRGGQ</sequence>
<dbReference type="OrthoDB" id="1916242at2759"/>
<dbReference type="InterPro" id="IPR040348">
    <property type="entry name" value="POLAR-like"/>
</dbReference>
<dbReference type="AlphaFoldDB" id="A0A835FZ99"/>
<name>A0A835FZ99_9POAL</name>
<feature type="compositionally biased region" description="Acidic residues" evidence="2">
    <location>
        <begin position="1"/>
        <end position="10"/>
    </location>
</feature>
<dbReference type="GO" id="GO:0008356">
    <property type="term" value="P:asymmetric cell division"/>
    <property type="evidence" value="ECO:0007669"/>
    <property type="project" value="InterPro"/>
</dbReference>
<evidence type="ECO:0000256" key="2">
    <source>
        <dbReference type="SAM" id="MobiDB-lite"/>
    </source>
</evidence>
<dbReference type="PANTHER" id="PTHR33476">
    <property type="entry name" value="EMB|CAB62613.1"/>
    <property type="match status" value="1"/>
</dbReference>
<proteinExistence type="predicted"/>
<feature type="region of interest" description="Disordered" evidence="2">
    <location>
        <begin position="183"/>
        <end position="207"/>
    </location>
</feature>
<protein>
    <submittedName>
        <fullName evidence="3">Uncharacterized protein</fullName>
    </submittedName>
</protein>
<keyword evidence="4" id="KW-1185">Reference proteome</keyword>
<feature type="region of interest" description="Disordered" evidence="2">
    <location>
        <begin position="1"/>
        <end position="55"/>
    </location>
</feature>
<feature type="compositionally biased region" description="Pro residues" evidence="2">
    <location>
        <begin position="42"/>
        <end position="51"/>
    </location>
</feature>